<protein>
    <submittedName>
        <fullName evidence="1">13296_t:CDS:1</fullName>
    </submittedName>
</protein>
<dbReference type="InterPro" id="IPR032675">
    <property type="entry name" value="LRR_dom_sf"/>
</dbReference>
<proteinExistence type="predicted"/>
<evidence type="ECO:0000313" key="2">
    <source>
        <dbReference type="Proteomes" id="UP000789831"/>
    </source>
</evidence>
<organism evidence="1 2">
    <name type="scientific">Ambispora gerdemannii</name>
    <dbReference type="NCBI Taxonomy" id="144530"/>
    <lineage>
        <taxon>Eukaryota</taxon>
        <taxon>Fungi</taxon>
        <taxon>Fungi incertae sedis</taxon>
        <taxon>Mucoromycota</taxon>
        <taxon>Glomeromycotina</taxon>
        <taxon>Glomeromycetes</taxon>
        <taxon>Archaeosporales</taxon>
        <taxon>Ambisporaceae</taxon>
        <taxon>Ambispora</taxon>
    </lineage>
</organism>
<comment type="caution">
    <text evidence="1">The sequence shown here is derived from an EMBL/GenBank/DDBJ whole genome shotgun (WGS) entry which is preliminary data.</text>
</comment>
<reference evidence="1" key="1">
    <citation type="submission" date="2021-06" db="EMBL/GenBank/DDBJ databases">
        <authorList>
            <person name="Kallberg Y."/>
            <person name="Tangrot J."/>
            <person name="Rosling A."/>
        </authorList>
    </citation>
    <scope>NUCLEOTIDE SEQUENCE</scope>
    <source>
        <strain evidence="1">MT106</strain>
    </source>
</reference>
<dbReference type="SUPFAM" id="SSF81383">
    <property type="entry name" value="F-box domain"/>
    <property type="match status" value="1"/>
</dbReference>
<name>A0A9N9CCX9_9GLOM</name>
<dbReference type="Gene3D" id="3.80.10.10">
    <property type="entry name" value="Ribonuclease Inhibitor"/>
    <property type="match status" value="1"/>
</dbReference>
<sequence length="534" mass="61128">MEKKGITQLPLETLCEIVVNLQGDSRTLFSCLRVSRAWCRQVVSVLWSCPLRFGCVRENSSGRFIESLLACLDISECEELRQAGIKLGKRRKPFFEYVNWIREFDFRSLDIKVSDWYYDDYLPTERIATSNIVNDQRIAAVTTILSKLIFSRSAVLTSFWLTKRDASISTQSLPDFTTFNGAAAALRRLERVYIQVNFDEFDEQDAEHVSYLLSAMKIECRNIQTLEVGFQGCSVSFERQVADLIKLQKGLRHVAFDDISSMQMSAISALANQANTLSSLEFRNSNLSGMSLDKISNCLNMDTLVFDECDEFPDDFWIPFLRNPFRLQKIHFRDNLSYGNEHHLISLIQKVGPHLRELQLLQTCIHPELLHKVATSCPNFTHLDVLADTNDGKLTIALQHVLSRCDQLSYFSLRVEDEHANCDELLYDLLEGFPPSVRHVNLYMPMTQNALSDFLRDCGQPLRKIGLHQPKGIPHENIQLLVDYASSEQASRDLVIGIDDYSLLNCDAELLSKLRALCKFDHIRYCNANHIPSF</sequence>
<dbReference type="Proteomes" id="UP000789831">
    <property type="component" value="Unassembled WGS sequence"/>
</dbReference>
<keyword evidence="2" id="KW-1185">Reference proteome</keyword>
<gene>
    <name evidence="1" type="ORF">AGERDE_LOCUS8779</name>
</gene>
<dbReference type="AlphaFoldDB" id="A0A9N9CCX9"/>
<accession>A0A9N9CCX9</accession>
<dbReference type="InterPro" id="IPR036047">
    <property type="entry name" value="F-box-like_dom_sf"/>
</dbReference>
<dbReference type="OrthoDB" id="3219396at2759"/>
<evidence type="ECO:0000313" key="1">
    <source>
        <dbReference type="EMBL" id="CAG8594509.1"/>
    </source>
</evidence>
<dbReference type="EMBL" id="CAJVPL010001974">
    <property type="protein sequence ID" value="CAG8594509.1"/>
    <property type="molecule type" value="Genomic_DNA"/>
</dbReference>
<dbReference type="SUPFAM" id="SSF52047">
    <property type="entry name" value="RNI-like"/>
    <property type="match status" value="1"/>
</dbReference>